<evidence type="ECO:0000313" key="3">
    <source>
        <dbReference type="Proteomes" id="UP001251870"/>
    </source>
</evidence>
<dbReference type="InterPro" id="IPR007374">
    <property type="entry name" value="ASCH_domain"/>
</dbReference>
<proteinExistence type="predicted"/>
<dbReference type="SUPFAM" id="SSF88697">
    <property type="entry name" value="PUA domain-like"/>
    <property type="match status" value="1"/>
</dbReference>
<evidence type="ECO:0000259" key="1">
    <source>
        <dbReference type="SMART" id="SM01022"/>
    </source>
</evidence>
<dbReference type="Proteomes" id="UP001251870">
    <property type="component" value="Unassembled WGS sequence"/>
</dbReference>
<dbReference type="Pfam" id="PF04266">
    <property type="entry name" value="ASCH"/>
    <property type="match status" value="1"/>
</dbReference>
<keyword evidence="3" id="KW-1185">Reference proteome</keyword>
<dbReference type="PANTHER" id="PTHR39203:SF1">
    <property type="entry name" value="CYTOPLASMIC PROTEIN"/>
    <property type="match status" value="1"/>
</dbReference>
<comment type="caution">
    <text evidence="2">The sequence shown here is derived from an EMBL/GenBank/DDBJ whole genome shotgun (WGS) entry which is preliminary data.</text>
</comment>
<accession>A0ABU2DS30</accession>
<feature type="domain" description="ASCH" evidence="1">
    <location>
        <begin position="10"/>
        <end position="136"/>
    </location>
</feature>
<gene>
    <name evidence="2" type="ORF">RIL96_07025</name>
</gene>
<sequence>MSKNGELPIAEFGAPGQMRDALITAILSGQKTTTSSLVQQYAASDEPLPQAGVRWLLMDSHSRGVGVIETVAVDVMPLAEVPLQHAIDEGEGFTTVAQWRAAHESYWRSPQLTQELGHAVQLDDDTPVVLERFLLRNIENPWVCE</sequence>
<dbReference type="PANTHER" id="PTHR39203">
    <property type="entry name" value="CYTOPLASMIC PROTEIN-RELATED"/>
    <property type="match status" value="1"/>
</dbReference>
<dbReference type="RefSeq" id="WP_310548304.1">
    <property type="nucleotide sequence ID" value="NZ_JAVKGR010000006.1"/>
</dbReference>
<organism evidence="2 3">
    <name type="scientific">Nesterenkonia aerolata</name>
    <dbReference type="NCBI Taxonomy" id="3074079"/>
    <lineage>
        <taxon>Bacteria</taxon>
        <taxon>Bacillati</taxon>
        <taxon>Actinomycetota</taxon>
        <taxon>Actinomycetes</taxon>
        <taxon>Micrococcales</taxon>
        <taxon>Micrococcaceae</taxon>
        <taxon>Nesterenkonia</taxon>
    </lineage>
</organism>
<dbReference type="InterPro" id="IPR009326">
    <property type="entry name" value="DUF984"/>
</dbReference>
<dbReference type="SMART" id="SM01022">
    <property type="entry name" value="ASCH"/>
    <property type="match status" value="1"/>
</dbReference>
<dbReference type="EMBL" id="JAVKGR010000006">
    <property type="protein sequence ID" value="MDR8019317.1"/>
    <property type="molecule type" value="Genomic_DNA"/>
</dbReference>
<name>A0ABU2DS30_9MICC</name>
<evidence type="ECO:0000313" key="2">
    <source>
        <dbReference type="EMBL" id="MDR8019317.1"/>
    </source>
</evidence>
<dbReference type="PIRSF" id="PIRSF021320">
    <property type="entry name" value="DUF984"/>
    <property type="match status" value="1"/>
</dbReference>
<dbReference type="Gene3D" id="3.10.400.10">
    <property type="entry name" value="Sulfate adenylyltransferase"/>
    <property type="match status" value="1"/>
</dbReference>
<reference evidence="2 3" key="1">
    <citation type="submission" date="2023-09" db="EMBL/GenBank/DDBJ databases">
        <title>Description of three actinobacteria isolated from air of manufacturing shop in a pharmaceutical factory.</title>
        <authorList>
            <person name="Zhang D.-F."/>
        </authorList>
    </citation>
    <scope>NUCLEOTIDE SEQUENCE [LARGE SCALE GENOMIC DNA]</scope>
    <source>
        <strain evidence="2 3">LY-0111</strain>
    </source>
</reference>
<dbReference type="InterPro" id="IPR015947">
    <property type="entry name" value="PUA-like_sf"/>
</dbReference>
<protein>
    <submittedName>
        <fullName evidence="2">ASCH domain-containing protein</fullName>
    </submittedName>
</protein>